<dbReference type="InterPro" id="IPR011006">
    <property type="entry name" value="CheY-like_superfamily"/>
</dbReference>
<dbReference type="Pfam" id="PF00196">
    <property type="entry name" value="GerE"/>
    <property type="match status" value="1"/>
</dbReference>
<dbReference type="PROSITE" id="PS50043">
    <property type="entry name" value="HTH_LUXR_2"/>
    <property type="match status" value="1"/>
</dbReference>
<evidence type="ECO:0000256" key="2">
    <source>
        <dbReference type="ARBA" id="ARBA00023015"/>
    </source>
</evidence>
<keyword evidence="4" id="KW-0804">Transcription</keyword>
<dbReference type="PRINTS" id="PR00038">
    <property type="entry name" value="HTHLUXR"/>
</dbReference>
<keyword evidence="3" id="KW-0238">DNA-binding</keyword>
<keyword evidence="2" id="KW-0805">Transcription regulation</keyword>
<dbReference type="PANTHER" id="PTHR43214">
    <property type="entry name" value="TWO-COMPONENT RESPONSE REGULATOR"/>
    <property type="match status" value="1"/>
</dbReference>
<dbReference type="Gene3D" id="3.40.50.2300">
    <property type="match status" value="1"/>
</dbReference>
<dbReference type="CDD" id="cd17535">
    <property type="entry name" value="REC_NarL-like"/>
    <property type="match status" value="1"/>
</dbReference>
<dbReference type="InterPro" id="IPR001789">
    <property type="entry name" value="Sig_transdc_resp-reg_receiver"/>
</dbReference>
<dbReference type="SUPFAM" id="SSF52172">
    <property type="entry name" value="CheY-like"/>
    <property type="match status" value="1"/>
</dbReference>
<dbReference type="PROSITE" id="PS50110">
    <property type="entry name" value="RESPONSE_REGULATORY"/>
    <property type="match status" value="1"/>
</dbReference>
<name>A0A2P8D3T6_9ACTN</name>
<dbReference type="CDD" id="cd06170">
    <property type="entry name" value="LuxR_C_like"/>
    <property type="match status" value="1"/>
</dbReference>
<dbReference type="PANTHER" id="PTHR43214:SF24">
    <property type="entry name" value="TRANSCRIPTIONAL REGULATORY PROTEIN NARL-RELATED"/>
    <property type="match status" value="1"/>
</dbReference>
<dbReference type="InterPro" id="IPR058245">
    <property type="entry name" value="NreC/VraR/RcsB-like_REC"/>
</dbReference>
<evidence type="ECO:0000256" key="3">
    <source>
        <dbReference type="ARBA" id="ARBA00023125"/>
    </source>
</evidence>
<dbReference type="SUPFAM" id="SSF46894">
    <property type="entry name" value="C-terminal effector domain of the bipartite response regulators"/>
    <property type="match status" value="1"/>
</dbReference>
<dbReference type="Proteomes" id="UP000243528">
    <property type="component" value="Unassembled WGS sequence"/>
</dbReference>
<evidence type="ECO:0000313" key="8">
    <source>
        <dbReference type="EMBL" id="PSK91877.1"/>
    </source>
</evidence>
<dbReference type="Pfam" id="PF00072">
    <property type="entry name" value="Response_reg"/>
    <property type="match status" value="1"/>
</dbReference>
<dbReference type="OrthoDB" id="9808843at2"/>
<dbReference type="InterPro" id="IPR000792">
    <property type="entry name" value="Tscrpt_reg_LuxR_C"/>
</dbReference>
<proteinExistence type="predicted"/>
<feature type="modified residue" description="4-aspartylphosphate" evidence="5">
    <location>
        <position position="62"/>
    </location>
</feature>
<reference evidence="8 9" key="1">
    <citation type="submission" date="2018-03" db="EMBL/GenBank/DDBJ databases">
        <title>Genomic Encyclopedia of Archaeal and Bacterial Type Strains, Phase II (KMG-II): from individual species to whole genera.</title>
        <authorList>
            <person name="Goeker M."/>
        </authorList>
    </citation>
    <scope>NUCLEOTIDE SEQUENCE [LARGE SCALE GENOMIC DNA]</scope>
    <source>
        <strain evidence="8 9">DSM 45211</strain>
    </source>
</reference>
<gene>
    <name evidence="8" type="ORF">CLV30_13310</name>
</gene>
<dbReference type="RefSeq" id="WP_106540013.1">
    <property type="nucleotide sequence ID" value="NZ_PYGE01000033.1"/>
</dbReference>
<evidence type="ECO:0000256" key="4">
    <source>
        <dbReference type="ARBA" id="ARBA00023163"/>
    </source>
</evidence>
<evidence type="ECO:0000259" key="7">
    <source>
        <dbReference type="PROSITE" id="PS50110"/>
    </source>
</evidence>
<dbReference type="EMBL" id="PYGE01000033">
    <property type="protein sequence ID" value="PSK91877.1"/>
    <property type="molecule type" value="Genomic_DNA"/>
</dbReference>
<evidence type="ECO:0000259" key="6">
    <source>
        <dbReference type="PROSITE" id="PS50043"/>
    </source>
</evidence>
<feature type="domain" description="Response regulatory" evidence="7">
    <location>
        <begin position="11"/>
        <end position="127"/>
    </location>
</feature>
<dbReference type="InterPro" id="IPR016032">
    <property type="entry name" value="Sig_transdc_resp-reg_C-effctor"/>
</dbReference>
<comment type="caution">
    <text evidence="8">The sequence shown here is derived from an EMBL/GenBank/DDBJ whole genome shotgun (WGS) entry which is preliminary data.</text>
</comment>
<dbReference type="SMART" id="SM00421">
    <property type="entry name" value="HTH_LUXR"/>
    <property type="match status" value="1"/>
</dbReference>
<dbReference type="GO" id="GO:0000160">
    <property type="term" value="P:phosphorelay signal transduction system"/>
    <property type="evidence" value="ECO:0007669"/>
    <property type="project" value="InterPro"/>
</dbReference>
<dbReference type="GO" id="GO:0003677">
    <property type="term" value="F:DNA binding"/>
    <property type="evidence" value="ECO:0007669"/>
    <property type="project" value="UniProtKB-KW"/>
</dbReference>
<evidence type="ECO:0000256" key="5">
    <source>
        <dbReference type="PROSITE-ProRule" id="PRU00169"/>
    </source>
</evidence>
<dbReference type="GO" id="GO:0006355">
    <property type="term" value="P:regulation of DNA-templated transcription"/>
    <property type="evidence" value="ECO:0007669"/>
    <property type="project" value="InterPro"/>
</dbReference>
<feature type="domain" description="HTH luxR-type" evidence="6">
    <location>
        <begin position="156"/>
        <end position="221"/>
    </location>
</feature>
<keyword evidence="9" id="KW-1185">Reference proteome</keyword>
<dbReference type="InterPro" id="IPR039420">
    <property type="entry name" value="WalR-like"/>
</dbReference>
<evidence type="ECO:0000313" key="9">
    <source>
        <dbReference type="Proteomes" id="UP000243528"/>
    </source>
</evidence>
<keyword evidence="1 5" id="KW-0597">Phosphoprotein</keyword>
<protein>
    <submittedName>
        <fullName evidence="8">LuxR family two component transcriptional regulator</fullName>
    </submittedName>
</protein>
<accession>A0A2P8D3T6</accession>
<dbReference type="SMART" id="SM00448">
    <property type="entry name" value="REC"/>
    <property type="match status" value="1"/>
</dbReference>
<dbReference type="AlphaFoldDB" id="A0A2P8D3T6"/>
<evidence type="ECO:0000256" key="1">
    <source>
        <dbReference type="ARBA" id="ARBA00022553"/>
    </source>
</evidence>
<sequence length="223" mass="24134">MTDDTRIPSTDVLVVDDEPLVRYGLAGVLETEPDIRVAAQCGSGQEALETVRSRRVNVVLLDIRMEGMDGLRTLAEMRRIGAGLPCLMVTTFGEDAYVAEAIRLGADGFVLKSGDPRELILAVRAVATGGAHFSPSVSRKLLNSRISTRFIQHSEARERSLRLTEREGEVLALIGDGLSNQEIADRLFLSEGTVKTHVTSILRTTGARNRVEVALIAAHVADG</sequence>
<organism evidence="8 9">
    <name type="scientific">Haloactinopolyspora alba</name>
    <dbReference type="NCBI Taxonomy" id="648780"/>
    <lineage>
        <taxon>Bacteria</taxon>
        <taxon>Bacillati</taxon>
        <taxon>Actinomycetota</taxon>
        <taxon>Actinomycetes</taxon>
        <taxon>Jiangellales</taxon>
        <taxon>Jiangellaceae</taxon>
        <taxon>Haloactinopolyspora</taxon>
    </lineage>
</organism>